<proteinExistence type="predicted"/>
<name>A0A9B0LRZ6_ODORO</name>
<dbReference type="Proteomes" id="UP000245340">
    <property type="component" value="Unplaced"/>
</dbReference>
<evidence type="ECO:0000313" key="2">
    <source>
        <dbReference type="Proteomes" id="UP000245340"/>
    </source>
</evidence>
<organism evidence="2 3">
    <name type="scientific">Odobenus rosmarus divergens</name>
    <name type="common">Pacific walrus</name>
    <dbReference type="NCBI Taxonomy" id="9708"/>
    <lineage>
        <taxon>Eukaryota</taxon>
        <taxon>Metazoa</taxon>
        <taxon>Chordata</taxon>
        <taxon>Craniata</taxon>
        <taxon>Vertebrata</taxon>
        <taxon>Euteleostomi</taxon>
        <taxon>Mammalia</taxon>
        <taxon>Eutheria</taxon>
        <taxon>Laurasiatheria</taxon>
        <taxon>Carnivora</taxon>
        <taxon>Caniformia</taxon>
        <taxon>Pinnipedia</taxon>
        <taxon>Odobenidae</taxon>
        <taxon>Odobenus</taxon>
    </lineage>
</organism>
<accession>A0A9B0LRZ6</accession>
<evidence type="ECO:0000313" key="3">
    <source>
        <dbReference type="RefSeq" id="XP_004403424.1"/>
    </source>
</evidence>
<gene>
    <name evidence="3" type="primary">LOC101386880</name>
</gene>
<protein>
    <submittedName>
        <fullName evidence="3">Uncharacterized protein LOC101386880</fullName>
    </submittedName>
</protein>
<sequence>MGSRRWPAAVSTSAPASSLSRRAGGRRGCADRAGPSQLSIFSLLLGAAQCPIIHSHLTCSPVSCLPRLSKPHHACHALRPYPLQSAQAPMGSLPKRLAELSPVSPLPQHSQAHHAFLLLLPKVNSSTPFRLPHDRAAPEFPPRSHPCPPTDSPSDIVQRSITQGNFSRITVTLLETRSCRLCCSLPTQPPGTWTLPPQDNHCLFIANPTTPPPPRSGASLKHQNCVSASALKTVHPFLFASSPASPAVPSRRCHWHLSV</sequence>
<dbReference type="RefSeq" id="XP_004403424.1">
    <property type="nucleotide sequence ID" value="XM_004403367.1"/>
</dbReference>
<keyword evidence="2" id="KW-1185">Reference proteome</keyword>
<dbReference type="AlphaFoldDB" id="A0A9B0LRZ6"/>
<reference evidence="3" key="1">
    <citation type="submission" date="2025-08" db="UniProtKB">
        <authorList>
            <consortium name="RefSeq"/>
        </authorList>
    </citation>
    <scope>IDENTIFICATION</scope>
</reference>
<feature type="compositionally biased region" description="Low complexity" evidence="1">
    <location>
        <begin position="8"/>
        <end position="22"/>
    </location>
</feature>
<feature type="region of interest" description="Disordered" evidence="1">
    <location>
        <begin position="1"/>
        <end position="30"/>
    </location>
</feature>
<evidence type="ECO:0000256" key="1">
    <source>
        <dbReference type="SAM" id="MobiDB-lite"/>
    </source>
</evidence>